<dbReference type="PROSITE" id="PS00154">
    <property type="entry name" value="ATPASE_E1_E2"/>
    <property type="match status" value="1"/>
</dbReference>
<dbReference type="GO" id="GO:0015086">
    <property type="term" value="F:cadmium ion transmembrane transporter activity"/>
    <property type="evidence" value="ECO:0007669"/>
    <property type="project" value="TreeGrafter"/>
</dbReference>
<dbReference type="SUPFAM" id="SSF81665">
    <property type="entry name" value="Calcium ATPase, transmembrane domain M"/>
    <property type="match status" value="1"/>
</dbReference>
<dbReference type="GO" id="GO:0005524">
    <property type="term" value="F:ATP binding"/>
    <property type="evidence" value="ECO:0007669"/>
    <property type="project" value="UniProtKB-UniRule"/>
</dbReference>
<reference evidence="14 15" key="1">
    <citation type="submission" date="2014-06" db="EMBL/GenBank/DDBJ databases">
        <title>The genome of the endonuclear symbiont Nucleicultrix amoebiphila.</title>
        <authorList>
            <person name="Schulz F."/>
            <person name="Horn M."/>
        </authorList>
    </citation>
    <scope>NUCLEOTIDE SEQUENCE [LARGE SCALE GENOMIC DNA]</scope>
    <source>
        <strain evidence="14 15">FS5</strain>
    </source>
</reference>
<dbReference type="InterPro" id="IPR023214">
    <property type="entry name" value="HAD_sf"/>
</dbReference>
<dbReference type="Gene3D" id="3.30.70.100">
    <property type="match status" value="1"/>
</dbReference>
<evidence type="ECO:0000256" key="5">
    <source>
        <dbReference type="ARBA" id="ARBA00022741"/>
    </source>
</evidence>
<dbReference type="Gene3D" id="3.40.1110.10">
    <property type="entry name" value="Calcium-transporting ATPase, cytoplasmic domain N"/>
    <property type="match status" value="1"/>
</dbReference>
<keyword evidence="9 12" id="KW-0472">Membrane</keyword>
<dbReference type="NCBIfam" id="TIGR01494">
    <property type="entry name" value="ATPase_P-type"/>
    <property type="match status" value="1"/>
</dbReference>
<dbReference type="Proteomes" id="UP000237351">
    <property type="component" value="Chromosome"/>
</dbReference>
<dbReference type="SUPFAM" id="SSF56784">
    <property type="entry name" value="HAD-like"/>
    <property type="match status" value="1"/>
</dbReference>
<dbReference type="InterPro" id="IPR006121">
    <property type="entry name" value="HMA_dom"/>
</dbReference>
<dbReference type="InterPro" id="IPR044492">
    <property type="entry name" value="P_typ_ATPase_HD_dom"/>
</dbReference>
<dbReference type="STRING" id="1414854.GQ61_05190"/>
<dbReference type="KEGG" id="naf:GQ61_05190"/>
<organism evidence="14 15">
    <name type="scientific">Candidatus Nucleicultrix amoebiphila FS5</name>
    <dbReference type="NCBI Taxonomy" id="1414854"/>
    <lineage>
        <taxon>Bacteria</taxon>
        <taxon>Pseudomonadati</taxon>
        <taxon>Pseudomonadota</taxon>
        <taxon>Alphaproteobacteria</taxon>
        <taxon>Holosporales</taxon>
        <taxon>Candidatus Nucleicultricaceae</taxon>
        <taxon>Candidatus Nucleicultrix</taxon>
    </lineage>
</organism>
<feature type="domain" description="HMA" evidence="13">
    <location>
        <begin position="2"/>
        <end position="66"/>
    </location>
</feature>
<dbReference type="PRINTS" id="PR00941">
    <property type="entry name" value="CDATPASE"/>
</dbReference>
<dbReference type="PANTHER" id="PTHR48085:SF5">
    <property type="entry name" value="CADMIUM_ZINC-TRANSPORTING ATPASE HMA4-RELATED"/>
    <property type="match status" value="1"/>
</dbReference>
<keyword evidence="4 12" id="KW-0479">Metal-binding</keyword>
<dbReference type="PANTHER" id="PTHR48085">
    <property type="entry name" value="CADMIUM/ZINC-TRANSPORTING ATPASE HMA2-RELATED"/>
    <property type="match status" value="1"/>
</dbReference>
<dbReference type="InterPro" id="IPR036163">
    <property type="entry name" value="HMA_dom_sf"/>
</dbReference>
<evidence type="ECO:0000256" key="7">
    <source>
        <dbReference type="ARBA" id="ARBA00022967"/>
    </source>
</evidence>
<keyword evidence="7" id="KW-1278">Translocase</keyword>
<feature type="transmembrane region" description="Helical" evidence="12">
    <location>
        <begin position="318"/>
        <end position="338"/>
    </location>
</feature>
<dbReference type="Pfam" id="PF00702">
    <property type="entry name" value="Hydrolase"/>
    <property type="match status" value="1"/>
</dbReference>
<dbReference type="SUPFAM" id="SSF55008">
    <property type="entry name" value="HMA, heavy metal-associated domain"/>
    <property type="match status" value="1"/>
</dbReference>
<keyword evidence="12" id="KW-1003">Cell membrane</keyword>
<keyword evidence="5 12" id="KW-0547">Nucleotide-binding</keyword>
<evidence type="ECO:0000256" key="3">
    <source>
        <dbReference type="ARBA" id="ARBA00022692"/>
    </source>
</evidence>
<proteinExistence type="inferred from homology"/>
<name>A0A1W6N4K0_9PROT</name>
<dbReference type="SUPFAM" id="SSF81653">
    <property type="entry name" value="Calcium ATPase, transduction domain A"/>
    <property type="match status" value="1"/>
</dbReference>
<dbReference type="PRINTS" id="PR00119">
    <property type="entry name" value="CATATPASE"/>
</dbReference>
<keyword evidence="15" id="KW-1185">Reference proteome</keyword>
<comment type="similarity">
    <text evidence="2 12">Belongs to the cation transport ATPase (P-type) (TC 3.A.3) family. Type IB subfamily.</text>
</comment>
<dbReference type="SFLD" id="SFLDF00027">
    <property type="entry name" value="p-type_atpase"/>
    <property type="match status" value="1"/>
</dbReference>
<evidence type="ECO:0000259" key="13">
    <source>
        <dbReference type="PROSITE" id="PS50846"/>
    </source>
</evidence>
<evidence type="ECO:0000256" key="12">
    <source>
        <dbReference type="RuleBase" id="RU362081"/>
    </source>
</evidence>
<sequence length="717" mass="78713">MNKTTFYIPTMDCPAEEKLIREKLRSVTNIKQLEFNLIQQELIVTHQTSDVSDIQQALTSLGLDIQIKNNSYTNKQLNLLQAHVTAKDWMIITISGLLAFTAEVIAFTTRTENSLLIIVLALASMLVGGRVTFLKGVRAVQYFILNINFLMTIAVLGAVIIGEWPEAAMVTFLFGLAETIESYSLDKARQAIQRLIEIAPDVATVQTEEGSWEVKSVQEIQINDIVWVKPGERIPLDGIVLKGRTSVNQAPITGESIPVEKNKGDIVFAGSINERGSFEFKVTSQTNETLLAKIIRAVQQAQSERAPTQRFVDQFAKYYTPTIVITAILIAFLPTFIWQAPFYPWFYKALVLLVIACPCALVISTPITVVSGLAAAAKHGILIKGGTYLEIGSHLKAIAFDKTGTLTHGKPKATDVISITKNSKYDVLQLAASLEVNSEHPIASAIIQHWQSSNQSSNLLAIHEYETIPGRGLVGIIDGEHYFLGNHRFAEENNVCNTHVESILHRLEQQGKTTIVLGTKHEVLAILAVADTLRETSIQAIQSLHQLGIKIAMITGDNPTTAQAIAGKLSIDDIQANLLPEDKLIAMDELLKKYNKVGMVGDGINDAPALAKATIGFAMGHSGTDVALETADVALMEDNLNKLPFFIHLSRRVWHKLVQNITLSIGIKIIFFALALSGLASLWMAILADMGASLIVVLNGLRLLNFSYIRQDESVHK</sequence>
<dbReference type="InterPro" id="IPR023298">
    <property type="entry name" value="ATPase_P-typ_TM_dom_sf"/>
</dbReference>
<dbReference type="InterPro" id="IPR036412">
    <property type="entry name" value="HAD-like_sf"/>
</dbReference>
<dbReference type="SFLD" id="SFLDG00002">
    <property type="entry name" value="C1.7:_P-type_atpase_like"/>
    <property type="match status" value="1"/>
</dbReference>
<dbReference type="GO" id="GO:0016463">
    <property type="term" value="F:P-type zinc transporter activity"/>
    <property type="evidence" value="ECO:0007669"/>
    <property type="project" value="UniProtKB-EC"/>
</dbReference>
<evidence type="ECO:0000313" key="14">
    <source>
        <dbReference type="EMBL" id="ARN84785.1"/>
    </source>
</evidence>
<dbReference type="InterPro" id="IPR023299">
    <property type="entry name" value="ATPase_P-typ_cyto_dom_N"/>
</dbReference>
<comment type="catalytic activity">
    <reaction evidence="11">
        <text>Zn(2+)(in) + ATP + H2O = Zn(2+)(out) + ADP + phosphate + H(+)</text>
        <dbReference type="Rhea" id="RHEA:20621"/>
        <dbReference type="ChEBI" id="CHEBI:15377"/>
        <dbReference type="ChEBI" id="CHEBI:15378"/>
        <dbReference type="ChEBI" id="CHEBI:29105"/>
        <dbReference type="ChEBI" id="CHEBI:30616"/>
        <dbReference type="ChEBI" id="CHEBI:43474"/>
        <dbReference type="ChEBI" id="CHEBI:456216"/>
        <dbReference type="EC" id="7.2.2.12"/>
    </reaction>
</comment>
<keyword evidence="6 12" id="KW-0067">ATP-binding</keyword>
<dbReference type="Gene3D" id="3.40.50.1000">
    <property type="entry name" value="HAD superfamily/HAD-like"/>
    <property type="match status" value="1"/>
</dbReference>
<dbReference type="InterPro" id="IPR018303">
    <property type="entry name" value="ATPase_P-typ_P_site"/>
</dbReference>
<protein>
    <recommendedName>
        <fullName evidence="10">P-type Zn(2+) transporter</fullName>
        <ecNumber evidence="10">7.2.2.12</ecNumber>
    </recommendedName>
</protein>
<dbReference type="InterPro" id="IPR001757">
    <property type="entry name" value="P_typ_ATPase"/>
</dbReference>
<dbReference type="Pfam" id="PF00122">
    <property type="entry name" value="E1-E2_ATPase"/>
    <property type="match status" value="1"/>
</dbReference>
<dbReference type="SFLD" id="SFLDS00003">
    <property type="entry name" value="Haloacid_Dehalogenase"/>
    <property type="match status" value="1"/>
</dbReference>
<dbReference type="Gene3D" id="2.70.150.10">
    <property type="entry name" value="Calcium-transporting ATPase, cytoplasmic transduction domain A"/>
    <property type="match status" value="1"/>
</dbReference>
<evidence type="ECO:0000256" key="10">
    <source>
        <dbReference type="ARBA" id="ARBA00039097"/>
    </source>
</evidence>
<comment type="subcellular location">
    <subcellularLocation>
        <location evidence="12">Cell membrane</location>
    </subcellularLocation>
    <subcellularLocation>
        <location evidence="1">Membrane</location>
        <topology evidence="1">Multi-pass membrane protein</topology>
    </subcellularLocation>
</comment>
<keyword evidence="8 12" id="KW-1133">Transmembrane helix</keyword>
<evidence type="ECO:0000256" key="4">
    <source>
        <dbReference type="ARBA" id="ARBA00022723"/>
    </source>
</evidence>
<dbReference type="InterPro" id="IPR008250">
    <property type="entry name" value="ATPase_P-typ_transduc_dom_A_sf"/>
</dbReference>
<feature type="transmembrane region" description="Helical" evidence="12">
    <location>
        <begin position="682"/>
        <end position="701"/>
    </location>
</feature>
<feature type="transmembrane region" description="Helical" evidence="12">
    <location>
        <begin position="114"/>
        <end position="133"/>
    </location>
</feature>
<dbReference type="InterPro" id="IPR027256">
    <property type="entry name" value="P-typ_ATPase_IB"/>
</dbReference>
<dbReference type="NCBIfam" id="TIGR01511">
    <property type="entry name" value="ATPase-IB1_Cu"/>
    <property type="match status" value="1"/>
</dbReference>
<dbReference type="FunFam" id="2.70.150.10:FF:000002">
    <property type="entry name" value="Copper-transporting ATPase 1, putative"/>
    <property type="match status" value="1"/>
</dbReference>
<dbReference type="OrthoDB" id="9813266at2"/>
<dbReference type="GO" id="GO:0016887">
    <property type="term" value="F:ATP hydrolysis activity"/>
    <property type="evidence" value="ECO:0007669"/>
    <property type="project" value="InterPro"/>
</dbReference>
<evidence type="ECO:0000256" key="1">
    <source>
        <dbReference type="ARBA" id="ARBA00004141"/>
    </source>
</evidence>
<dbReference type="GO" id="GO:0046872">
    <property type="term" value="F:metal ion binding"/>
    <property type="evidence" value="ECO:0007669"/>
    <property type="project" value="UniProtKB-KW"/>
</dbReference>
<gene>
    <name evidence="14" type="ORF">GQ61_05190</name>
</gene>
<evidence type="ECO:0000256" key="8">
    <source>
        <dbReference type="ARBA" id="ARBA00022989"/>
    </source>
</evidence>
<dbReference type="EC" id="7.2.2.12" evidence="10"/>
<dbReference type="InterPro" id="IPR051014">
    <property type="entry name" value="Cation_Transport_ATPase_IB"/>
</dbReference>
<keyword evidence="3 12" id="KW-0812">Transmembrane</keyword>
<dbReference type="InterPro" id="IPR059000">
    <property type="entry name" value="ATPase_P-type_domA"/>
</dbReference>
<feature type="transmembrane region" description="Helical" evidence="12">
    <location>
        <begin position="657"/>
        <end position="676"/>
    </location>
</feature>
<dbReference type="GO" id="GO:0005886">
    <property type="term" value="C:plasma membrane"/>
    <property type="evidence" value="ECO:0007669"/>
    <property type="project" value="UniProtKB-SubCell"/>
</dbReference>
<evidence type="ECO:0000256" key="6">
    <source>
        <dbReference type="ARBA" id="ARBA00022840"/>
    </source>
</evidence>
<dbReference type="EMBL" id="CP008743">
    <property type="protein sequence ID" value="ARN84785.1"/>
    <property type="molecule type" value="Genomic_DNA"/>
</dbReference>
<feature type="transmembrane region" description="Helical" evidence="12">
    <location>
        <begin position="89"/>
        <end position="108"/>
    </location>
</feature>
<dbReference type="NCBIfam" id="TIGR01525">
    <property type="entry name" value="ATPase-IB_hvy"/>
    <property type="match status" value="1"/>
</dbReference>
<evidence type="ECO:0000256" key="11">
    <source>
        <dbReference type="ARBA" id="ARBA00047308"/>
    </source>
</evidence>
<accession>A0A1W6N4K0</accession>
<evidence type="ECO:0000256" key="2">
    <source>
        <dbReference type="ARBA" id="ARBA00006024"/>
    </source>
</evidence>
<dbReference type="AlphaFoldDB" id="A0A1W6N4K0"/>
<dbReference type="PROSITE" id="PS50846">
    <property type="entry name" value="HMA_2"/>
    <property type="match status" value="1"/>
</dbReference>
<feature type="transmembrane region" description="Helical" evidence="12">
    <location>
        <begin position="350"/>
        <end position="376"/>
    </location>
</feature>
<evidence type="ECO:0000256" key="9">
    <source>
        <dbReference type="ARBA" id="ARBA00023136"/>
    </source>
</evidence>
<dbReference type="NCBIfam" id="TIGR01512">
    <property type="entry name" value="ATPase-IB2_Cd"/>
    <property type="match status" value="1"/>
</dbReference>
<evidence type="ECO:0000313" key="15">
    <source>
        <dbReference type="Proteomes" id="UP000237351"/>
    </source>
</evidence>
<feature type="transmembrane region" description="Helical" evidence="12">
    <location>
        <begin position="140"/>
        <end position="161"/>
    </location>
</feature>